<reference evidence="2 3" key="1">
    <citation type="journal article" date="2014" name="BMC Genomics">
        <title>Comparison of environmental and isolate Sulfobacillus genomes reveals diverse carbon, sulfur, nitrogen, and hydrogen metabolisms.</title>
        <authorList>
            <person name="Justice N.B."/>
            <person name="Norman A."/>
            <person name="Brown C.T."/>
            <person name="Singh A."/>
            <person name="Thomas B.C."/>
            <person name="Banfield J.F."/>
        </authorList>
    </citation>
    <scope>NUCLEOTIDE SEQUENCE [LARGE SCALE GENOMIC DNA]</scope>
    <source>
        <strain evidence="2">AMDSBA4</strain>
    </source>
</reference>
<dbReference type="InterPro" id="IPR027275">
    <property type="entry name" value="PRC-brl_dom"/>
</dbReference>
<dbReference type="AlphaFoldDB" id="A0A2T2XHT1"/>
<evidence type="ECO:0000259" key="1">
    <source>
        <dbReference type="Pfam" id="PF05239"/>
    </source>
</evidence>
<dbReference type="Pfam" id="PF05239">
    <property type="entry name" value="PRC"/>
    <property type="match status" value="1"/>
</dbReference>
<name>A0A2T2XHT1_9FIRM</name>
<feature type="domain" description="PRC-barrel" evidence="1">
    <location>
        <begin position="92"/>
        <end position="142"/>
    </location>
</feature>
<protein>
    <recommendedName>
        <fullName evidence="1">PRC-barrel domain-containing protein</fullName>
    </recommendedName>
</protein>
<accession>A0A2T2XHT1</accession>
<comment type="caution">
    <text evidence="2">The sequence shown here is derived from an EMBL/GenBank/DDBJ whole genome shotgun (WGS) entry which is preliminary data.</text>
</comment>
<dbReference type="Gene3D" id="2.30.30.240">
    <property type="entry name" value="PRC-barrel domain"/>
    <property type="match status" value="1"/>
</dbReference>
<dbReference type="EMBL" id="PXYW01000013">
    <property type="protein sequence ID" value="PSR34061.1"/>
    <property type="molecule type" value="Genomic_DNA"/>
</dbReference>
<proteinExistence type="predicted"/>
<dbReference type="InterPro" id="IPR011033">
    <property type="entry name" value="PRC_barrel-like_sf"/>
</dbReference>
<evidence type="ECO:0000313" key="3">
    <source>
        <dbReference type="Proteomes" id="UP000242972"/>
    </source>
</evidence>
<dbReference type="Proteomes" id="UP000242972">
    <property type="component" value="Unassembled WGS sequence"/>
</dbReference>
<gene>
    <name evidence="2" type="ORF">C7B46_07310</name>
</gene>
<dbReference type="SUPFAM" id="SSF50346">
    <property type="entry name" value="PRC-barrel domain"/>
    <property type="match status" value="1"/>
</dbReference>
<sequence>MVTRWHLLRLPVRVQGRLRHWTLVQEVVVDWQSMTVEGFVLESSPFRTLYLPSQNGVRVTPTGIEILTRALVEKRTRRWRRDRVHEDWIYRRRQVYDGTGGAIGLLKDLVIDEETLVVRRIIVSRGLLADLLQGSLIVPVEQLAQDATGQIKIRQPGVGYQGTP</sequence>
<organism evidence="2 3">
    <name type="scientific">Sulfobacillus benefaciens</name>
    <dbReference type="NCBI Taxonomy" id="453960"/>
    <lineage>
        <taxon>Bacteria</taxon>
        <taxon>Bacillati</taxon>
        <taxon>Bacillota</taxon>
        <taxon>Clostridia</taxon>
        <taxon>Eubacteriales</taxon>
        <taxon>Clostridiales Family XVII. Incertae Sedis</taxon>
        <taxon>Sulfobacillus</taxon>
    </lineage>
</organism>
<evidence type="ECO:0000313" key="2">
    <source>
        <dbReference type="EMBL" id="PSR34061.1"/>
    </source>
</evidence>